<evidence type="ECO:0000256" key="7">
    <source>
        <dbReference type="ARBA" id="ARBA00049014"/>
    </source>
</evidence>
<keyword evidence="3" id="KW-0418">Kinase</keyword>
<dbReference type="PANTHER" id="PTHR48013:SF9">
    <property type="entry name" value="DUAL SPECIFICITY MITOGEN-ACTIVATED PROTEIN KINASE KINASE 5"/>
    <property type="match status" value="1"/>
</dbReference>
<evidence type="ECO:0000313" key="13">
    <source>
        <dbReference type="EMBL" id="KAK3273573.1"/>
    </source>
</evidence>
<evidence type="ECO:0000256" key="8">
    <source>
        <dbReference type="ARBA" id="ARBA00049299"/>
    </source>
</evidence>
<evidence type="ECO:0000259" key="12">
    <source>
        <dbReference type="PROSITE" id="PS50011"/>
    </source>
</evidence>
<evidence type="ECO:0000256" key="1">
    <source>
        <dbReference type="ARBA" id="ARBA00022679"/>
    </source>
</evidence>
<feature type="region of interest" description="Disordered" evidence="11">
    <location>
        <begin position="962"/>
        <end position="982"/>
    </location>
</feature>
<keyword evidence="10" id="KW-0175">Coiled coil</keyword>
<evidence type="ECO:0000256" key="5">
    <source>
        <dbReference type="ARBA" id="ARBA00038035"/>
    </source>
</evidence>
<dbReference type="Pfam" id="PF00069">
    <property type="entry name" value="Pkinase"/>
    <property type="match status" value="1"/>
</dbReference>
<keyword evidence="4" id="KW-0067">ATP-binding</keyword>
<accession>A0AAE0L662</accession>
<keyword evidence="1" id="KW-0808">Transferase</keyword>
<dbReference type="EMBL" id="LGRX02008403">
    <property type="protein sequence ID" value="KAK3273573.1"/>
    <property type="molecule type" value="Genomic_DNA"/>
</dbReference>
<dbReference type="GO" id="GO:0004708">
    <property type="term" value="F:MAP kinase kinase activity"/>
    <property type="evidence" value="ECO:0007669"/>
    <property type="project" value="UniProtKB-EC"/>
</dbReference>
<evidence type="ECO:0000313" key="14">
    <source>
        <dbReference type="Proteomes" id="UP001190700"/>
    </source>
</evidence>
<protein>
    <recommendedName>
        <fullName evidence="6">mitogen-activated protein kinase kinase</fullName>
        <ecNumber evidence="6">2.7.12.2</ecNumber>
    </recommendedName>
</protein>
<feature type="domain" description="Protein kinase" evidence="12">
    <location>
        <begin position="798"/>
        <end position="982"/>
    </location>
</feature>
<dbReference type="InterPro" id="IPR011009">
    <property type="entry name" value="Kinase-like_dom_sf"/>
</dbReference>
<dbReference type="SMART" id="SM00220">
    <property type="entry name" value="S_TKc"/>
    <property type="match status" value="1"/>
</dbReference>
<organism evidence="13 14">
    <name type="scientific">Cymbomonas tetramitiformis</name>
    <dbReference type="NCBI Taxonomy" id="36881"/>
    <lineage>
        <taxon>Eukaryota</taxon>
        <taxon>Viridiplantae</taxon>
        <taxon>Chlorophyta</taxon>
        <taxon>Pyramimonadophyceae</taxon>
        <taxon>Pyramimonadales</taxon>
        <taxon>Pyramimonadaceae</taxon>
        <taxon>Cymbomonas</taxon>
    </lineage>
</organism>
<dbReference type="AlphaFoldDB" id="A0AAE0L662"/>
<dbReference type="SUPFAM" id="SSF56112">
    <property type="entry name" value="Protein kinase-like (PK-like)"/>
    <property type="match status" value="1"/>
</dbReference>
<comment type="catalytic activity">
    <reaction evidence="9">
        <text>L-tyrosyl-[protein] + ATP = O-phospho-L-tyrosyl-[protein] + ADP + H(+)</text>
        <dbReference type="Rhea" id="RHEA:10596"/>
        <dbReference type="Rhea" id="RHEA-COMP:10136"/>
        <dbReference type="Rhea" id="RHEA-COMP:20101"/>
        <dbReference type="ChEBI" id="CHEBI:15378"/>
        <dbReference type="ChEBI" id="CHEBI:30616"/>
        <dbReference type="ChEBI" id="CHEBI:46858"/>
        <dbReference type="ChEBI" id="CHEBI:61978"/>
        <dbReference type="ChEBI" id="CHEBI:456216"/>
        <dbReference type="EC" id="2.7.12.2"/>
    </reaction>
</comment>
<name>A0AAE0L662_9CHLO</name>
<dbReference type="PANTHER" id="PTHR48013">
    <property type="entry name" value="DUAL SPECIFICITY MITOGEN-ACTIVATED PROTEIN KINASE KINASE 5-RELATED"/>
    <property type="match status" value="1"/>
</dbReference>
<gene>
    <name evidence="13" type="ORF">CYMTET_18193</name>
</gene>
<comment type="catalytic activity">
    <reaction evidence="7">
        <text>L-seryl-[protein] + ATP = O-phospho-L-seryl-[protein] + ADP + H(+)</text>
        <dbReference type="Rhea" id="RHEA:17989"/>
        <dbReference type="Rhea" id="RHEA-COMP:9863"/>
        <dbReference type="Rhea" id="RHEA-COMP:11604"/>
        <dbReference type="ChEBI" id="CHEBI:15378"/>
        <dbReference type="ChEBI" id="CHEBI:29999"/>
        <dbReference type="ChEBI" id="CHEBI:30616"/>
        <dbReference type="ChEBI" id="CHEBI:83421"/>
        <dbReference type="ChEBI" id="CHEBI:456216"/>
        <dbReference type="EC" id="2.7.12.2"/>
    </reaction>
</comment>
<keyword evidence="2" id="KW-0547">Nucleotide-binding</keyword>
<dbReference type="PROSITE" id="PS00108">
    <property type="entry name" value="PROTEIN_KINASE_ST"/>
    <property type="match status" value="1"/>
</dbReference>
<evidence type="ECO:0000256" key="9">
    <source>
        <dbReference type="ARBA" id="ARBA00051693"/>
    </source>
</evidence>
<evidence type="ECO:0000256" key="3">
    <source>
        <dbReference type="ARBA" id="ARBA00022777"/>
    </source>
</evidence>
<dbReference type="InterPro" id="IPR008271">
    <property type="entry name" value="Ser/Thr_kinase_AS"/>
</dbReference>
<dbReference type="Proteomes" id="UP001190700">
    <property type="component" value="Unassembled WGS sequence"/>
</dbReference>
<dbReference type="InterPro" id="IPR000719">
    <property type="entry name" value="Prot_kinase_dom"/>
</dbReference>
<keyword evidence="14" id="KW-1185">Reference proteome</keyword>
<evidence type="ECO:0000256" key="2">
    <source>
        <dbReference type="ARBA" id="ARBA00022741"/>
    </source>
</evidence>
<comment type="similarity">
    <text evidence="5">Belongs to the protein kinase superfamily. STE Ser/Thr protein kinase family. MAP kinase kinase subfamily.</text>
</comment>
<dbReference type="Gene3D" id="1.10.510.10">
    <property type="entry name" value="Transferase(Phosphotransferase) domain 1"/>
    <property type="match status" value="1"/>
</dbReference>
<evidence type="ECO:0000256" key="10">
    <source>
        <dbReference type="SAM" id="Coils"/>
    </source>
</evidence>
<dbReference type="EC" id="2.7.12.2" evidence="6"/>
<feature type="coiled-coil region" evidence="10">
    <location>
        <begin position="663"/>
        <end position="754"/>
    </location>
</feature>
<comment type="caution">
    <text evidence="13">The sequence shown here is derived from an EMBL/GenBank/DDBJ whole genome shotgun (WGS) entry which is preliminary data.</text>
</comment>
<evidence type="ECO:0000256" key="11">
    <source>
        <dbReference type="SAM" id="MobiDB-lite"/>
    </source>
</evidence>
<feature type="region of interest" description="Disordered" evidence="11">
    <location>
        <begin position="464"/>
        <end position="493"/>
    </location>
</feature>
<reference evidence="13 14" key="1">
    <citation type="journal article" date="2015" name="Genome Biol. Evol.">
        <title>Comparative Genomics of a Bacterivorous Green Alga Reveals Evolutionary Causalities and Consequences of Phago-Mixotrophic Mode of Nutrition.</title>
        <authorList>
            <person name="Burns J.A."/>
            <person name="Paasch A."/>
            <person name="Narechania A."/>
            <person name="Kim E."/>
        </authorList>
    </citation>
    <scope>NUCLEOTIDE SEQUENCE [LARGE SCALE GENOMIC DNA]</scope>
    <source>
        <strain evidence="13 14">PLY_AMNH</strain>
    </source>
</reference>
<evidence type="ECO:0000256" key="4">
    <source>
        <dbReference type="ARBA" id="ARBA00022840"/>
    </source>
</evidence>
<comment type="catalytic activity">
    <reaction evidence="8">
        <text>L-threonyl-[protein] + ATP = O-phospho-L-threonyl-[protein] + ADP + H(+)</text>
        <dbReference type="Rhea" id="RHEA:46608"/>
        <dbReference type="Rhea" id="RHEA-COMP:11060"/>
        <dbReference type="Rhea" id="RHEA-COMP:11605"/>
        <dbReference type="ChEBI" id="CHEBI:15378"/>
        <dbReference type="ChEBI" id="CHEBI:30013"/>
        <dbReference type="ChEBI" id="CHEBI:30616"/>
        <dbReference type="ChEBI" id="CHEBI:61977"/>
        <dbReference type="ChEBI" id="CHEBI:456216"/>
        <dbReference type="EC" id="2.7.12.2"/>
    </reaction>
</comment>
<evidence type="ECO:0000256" key="6">
    <source>
        <dbReference type="ARBA" id="ARBA00038999"/>
    </source>
</evidence>
<dbReference type="GO" id="GO:0005524">
    <property type="term" value="F:ATP binding"/>
    <property type="evidence" value="ECO:0007669"/>
    <property type="project" value="UniProtKB-KW"/>
</dbReference>
<dbReference type="PROSITE" id="PS50011">
    <property type="entry name" value="PROTEIN_KINASE_DOM"/>
    <property type="match status" value="1"/>
</dbReference>
<sequence length="982" mass="104514">MLILDVGENRLEVYNWAAGNAKTKRLLAIAQAYSMRETSCSGSTVFHREVPRCFIEFSPCLRCSVASSGNDFGCLTGSMLLLLWRCDRFCSRLRWLPPATTLGASPAPSPFSYGAATTSAPAFGAAQAPPYSTVRFQDASSSSVPAFGAQWLPPATTLGASPAPSPFSNGAATTSAPAFGAAQAPPYSTVRFQDASSSSVPAFGAQWLPPATTLGASPAPCSFSYGATTVATIPGVSSPAAVRPAASNAATISSAGGPVFGTTAAFGLAAADGLANGSASAGPAGVACKRHPRSPAISTDHFDFFLTLSSQYHNVRVLRAAPSCPQASVPPAVATLSHLLQLGLQLGRKFPGCLQPTEPSTMPEALAARRRSRLLECQLAVRQALAGQDPGSKVDGVLQEAIRARDSERASLLHYLQCEVVAAYRKAGDPASWSLIGEQLAAVRMCTKGLTEALHKDAFAADKKDNKAGLGHPSGAGSVDDIDHSSITPEASTSCVDDRSTALCQAVSPDTLVRSWRDASPEPLADLVSGEATATEAESCWWWTVPPPREMPAAPAGEVADRARGALAEFEEWKASGVPARERTEAAARGMEAVLSGLGVLFQGKERAPMSFGEAARSAEAAEALRNAVVMEHRVLTTGAPLKALRGAGVAMLAALCAKEEALQQMEWEIGRVQRECEDASAALKIQQDGTLHAQEEELLDAKESLHDLKHEYEKCRLERDYLQGRGRAPAEKLERLQEEMRRAQSAMQAGKCRVRAALSAVLLHQAAFPEILRHLHAGVPSDLAALWDPVCTLADFEVSPLRTSEIGRHEVYKATRDGVTYALKVYKIPLAEPEQLRVLWHEASLLRRLEHPAIVPVLGVFFAQPAEHGLHHIALKLPFYECGHLATWVRSDDPPDARALRLALLRVLEAVAHLHSNHVVHCDIKPENILVDGLGRTYLTDFDISLDGAERATKAISQVLGTAGHPPGSEHVISRMSSPGL</sequence>
<proteinExistence type="inferred from homology"/>